<organism evidence="1 2">
    <name type="scientific">Lactococcus petauri</name>
    <dbReference type="NCBI Taxonomy" id="1940789"/>
    <lineage>
        <taxon>Bacteria</taxon>
        <taxon>Bacillati</taxon>
        <taxon>Bacillota</taxon>
        <taxon>Bacilli</taxon>
        <taxon>Lactobacillales</taxon>
        <taxon>Streptococcaceae</taxon>
        <taxon>Lactococcus</taxon>
    </lineage>
</organism>
<dbReference type="EMBL" id="JARPXR010000009">
    <property type="protein sequence ID" value="MDT2584176.1"/>
    <property type="molecule type" value="Genomic_DNA"/>
</dbReference>
<protein>
    <submittedName>
        <fullName evidence="1">DUF722 domain-containing protein</fullName>
    </submittedName>
</protein>
<name>A0AAJ2MQI2_9LACT</name>
<evidence type="ECO:0000313" key="2">
    <source>
        <dbReference type="Proteomes" id="UP001262817"/>
    </source>
</evidence>
<dbReference type="RefSeq" id="WP_311843073.1">
    <property type="nucleotide sequence ID" value="NZ_JARPXR010000009.1"/>
</dbReference>
<dbReference type="AlphaFoldDB" id="A0AAJ2MQI2"/>
<evidence type="ECO:0000313" key="1">
    <source>
        <dbReference type="EMBL" id="MDT2584176.1"/>
    </source>
</evidence>
<sequence length="145" mass="17184">MADKLDRLIKDYVTGNLDRQIQSRVNSITFKMRYKSKPDNLGIRTAYSGGSEQESALLLQEEIDRAIETDSLINEIKYKKYQLETWFGTPGKRTDDYLICEERWKNKSPQWYIAQKIKFSEKTVQRNYLALKKSIIDWGELEEYI</sequence>
<dbReference type="Proteomes" id="UP001262817">
    <property type="component" value="Unassembled WGS sequence"/>
</dbReference>
<accession>A0AAJ2MQI2</accession>
<gene>
    <name evidence="1" type="ORF">P7D17_08695</name>
</gene>
<comment type="caution">
    <text evidence="1">The sequence shown here is derived from an EMBL/GenBank/DDBJ whole genome shotgun (WGS) entry which is preliminary data.</text>
</comment>
<dbReference type="InterPro" id="IPR007927">
    <property type="entry name" value="DUF722"/>
</dbReference>
<reference evidence="1" key="1">
    <citation type="submission" date="2023-03" db="EMBL/GenBank/DDBJ databases">
        <authorList>
            <person name="Shen W."/>
            <person name="Cai J."/>
        </authorList>
    </citation>
    <scope>NUCLEOTIDE SEQUENCE</scope>
    <source>
        <strain evidence="1">P86-2</strain>
    </source>
</reference>
<proteinExistence type="predicted"/>
<dbReference type="Pfam" id="PF05263">
    <property type="entry name" value="DUF722"/>
    <property type="match status" value="1"/>
</dbReference>